<evidence type="ECO:0000313" key="1">
    <source>
        <dbReference type="EMBL" id="KOS04984.1"/>
    </source>
</evidence>
<dbReference type="Pfam" id="PF12864">
    <property type="entry name" value="DUF3822"/>
    <property type="match status" value="1"/>
</dbReference>
<protein>
    <recommendedName>
        <fullName evidence="3">DUF3822 domain-containing protein</fullName>
    </recommendedName>
</protein>
<comment type="caution">
    <text evidence="1">The sequence shown here is derived from an EMBL/GenBank/DDBJ whole genome shotgun (WGS) entry which is preliminary data.</text>
</comment>
<dbReference type="InterPro" id="IPR024213">
    <property type="entry name" value="DUF3822"/>
</dbReference>
<dbReference type="OrthoDB" id="658622at2"/>
<dbReference type="EMBL" id="LIYD01000005">
    <property type="protein sequence ID" value="KOS04984.1"/>
    <property type="molecule type" value="Genomic_DNA"/>
</dbReference>
<accession>A0A0M8MB45</accession>
<dbReference type="AlphaFoldDB" id="A0A0M8MB45"/>
<dbReference type="STRING" id="1202724.AM493_02210"/>
<evidence type="ECO:0008006" key="3">
    <source>
        <dbReference type="Google" id="ProtNLM"/>
    </source>
</evidence>
<sequence length="266" mass="30603">MNSITHRNYKKLALQVAATGMSFCEFDTLNGQVSNLHQVNFPKGSNIDDELWKVFVHHPELKLQFDNTLVLHDNSFNTLVPNALFDENYPGSYLQYSTRVFEGDFFAWDSLQGHDMANVYVPLMNVNNFLIDRLGSFDYKNTNSILVEKLLDASVNIEEKQVFVHIQPTHFEIVVAQDQKLLLFNSFEYAAPVDFLYYLLFTLEQLSLNPETVKVWLLGDITQESALFEAAYTYIRHVALHDTTALAQRWQVTPQQASTHFILLNA</sequence>
<evidence type="ECO:0000313" key="2">
    <source>
        <dbReference type="Proteomes" id="UP000037755"/>
    </source>
</evidence>
<dbReference type="Gene3D" id="3.30.420.250">
    <property type="match status" value="1"/>
</dbReference>
<keyword evidence="2" id="KW-1185">Reference proteome</keyword>
<reference evidence="1 2" key="1">
    <citation type="submission" date="2015-08" db="EMBL/GenBank/DDBJ databases">
        <title>Whole genome sequence of Flavobacterium akiainvivens IK-1T, from decaying Wikstroemia oahuensis, an endemic Hawaiian shrub.</title>
        <authorList>
            <person name="Wan X."/>
            <person name="Hou S."/>
            <person name="Saito J."/>
            <person name="Donachie S."/>
        </authorList>
    </citation>
    <scope>NUCLEOTIDE SEQUENCE [LARGE SCALE GENOMIC DNA]</scope>
    <source>
        <strain evidence="1 2">IK-1</strain>
    </source>
</reference>
<dbReference type="CDD" id="cd24013">
    <property type="entry name" value="ASKHA_ATPase_BT3980-like"/>
    <property type="match status" value="1"/>
</dbReference>
<name>A0A0M8MB45_9FLAO</name>
<gene>
    <name evidence="1" type="ORF">AM493_02210</name>
</gene>
<organism evidence="1 2">
    <name type="scientific">Flavobacterium akiainvivens</name>
    <dbReference type="NCBI Taxonomy" id="1202724"/>
    <lineage>
        <taxon>Bacteria</taxon>
        <taxon>Pseudomonadati</taxon>
        <taxon>Bacteroidota</taxon>
        <taxon>Flavobacteriia</taxon>
        <taxon>Flavobacteriales</taxon>
        <taxon>Flavobacteriaceae</taxon>
        <taxon>Flavobacterium</taxon>
    </lineage>
</organism>
<dbReference type="Proteomes" id="UP000037755">
    <property type="component" value="Unassembled WGS sequence"/>
</dbReference>
<dbReference type="Gene3D" id="3.30.420.260">
    <property type="match status" value="1"/>
</dbReference>
<proteinExistence type="predicted"/>
<dbReference type="PATRIC" id="fig|1202724.3.peg.453"/>
<dbReference type="RefSeq" id="WP_054406039.1">
    <property type="nucleotide sequence ID" value="NZ_FOYA01000004.1"/>
</dbReference>